<dbReference type="Pfam" id="PF17035">
    <property type="entry name" value="BET"/>
    <property type="match status" value="1"/>
</dbReference>
<keyword evidence="6" id="KW-0539">Nucleus</keyword>
<evidence type="ECO:0000256" key="3">
    <source>
        <dbReference type="ARBA" id="ARBA00023054"/>
    </source>
</evidence>
<proteinExistence type="predicted"/>
<dbReference type="Gene3D" id="1.20.920.10">
    <property type="entry name" value="Bromodomain-like"/>
    <property type="match status" value="1"/>
</dbReference>
<dbReference type="InterPro" id="IPR036427">
    <property type="entry name" value="Bromodomain-like_sf"/>
</dbReference>
<evidence type="ECO:0000259" key="9">
    <source>
        <dbReference type="PROSITE" id="PS50014"/>
    </source>
</evidence>
<evidence type="ECO:0000313" key="12">
    <source>
        <dbReference type="Proteomes" id="UP001396334"/>
    </source>
</evidence>
<name>A0ABR2RI05_9ROSI</name>
<evidence type="ECO:0000256" key="1">
    <source>
        <dbReference type="ARBA" id="ARBA00004123"/>
    </source>
</evidence>
<keyword evidence="4 7" id="KW-0103">Bromodomain</keyword>
<protein>
    <submittedName>
        <fullName evidence="11">Uncharacterized protein</fullName>
    </submittedName>
</protein>
<comment type="subcellular location">
    <subcellularLocation>
        <location evidence="1">Nucleus</location>
    </subcellularLocation>
</comment>
<feature type="region of interest" description="Disordered" evidence="8">
    <location>
        <begin position="794"/>
        <end position="852"/>
    </location>
</feature>
<keyword evidence="5" id="KW-0804">Transcription</keyword>
<dbReference type="PROSITE" id="PS50014">
    <property type="entry name" value="BROMODOMAIN_2"/>
    <property type="match status" value="1"/>
</dbReference>
<dbReference type="InterPro" id="IPR038336">
    <property type="entry name" value="NET_sf"/>
</dbReference>
<feature type="region of interest" description="Disordered" evidence="8">
    <location>
        <begin position="541"/>
        <end position="567"/>
    </location>
</feature>
<dbReference type="Pfam" id="PF00439">
    <property type="entry name" value="Bromodomain"/>
    <property type="match status" value="1"/>
</dbReference>
<evidence type="ECO:0000256" key="4">
    <source>
        <dbReference type="ARBA" id="ARBA00023117"/>
    </source>
</evidence>
<keyword evidence="3" id="KW-0175">Coiled coil</keyword>
<evidence type="ECO:0000313" key="11">
    <source>
        <dbReference type="EMBL" id="KAK9012441.1"/>
    </source>
</evidence>
<accession>A0ABR2RI05</accession>
<feature type="domain" description="Bromo" evidence="9">
    <location>
        <begin position="341"/>
        <end position="413"/>
    </location>
</feature>
<feature type="compositionally biased region" description="Basic and acidic residues" evidence="8">
    <location>
        <begin position="713"/>
        <end position="727"/>
    </location>
</feature>
<dbReference type="SMART" id="SM00297">
    <property type="entry name" value="BROMO"/>
    <property type="match status" value="1"/>
</dbReference>
<keyword evidence="12" id="KW-1185">Reference proteome</keyword>
<dbReference type="Proteomes" id="UP001396334">
    <property type="component" value="Unassembled WGS sequence"/>
</dbReference>
<reference evidence="11 12" key="1">
    <citation type="journal article" date="2024" name="G3 (Bethesda)">
        <title>Genome assembly of Hibiscus sabdariffa L. provides insights into metabolisms of medicinal natural products.</title>
        <authorList>
            <person name="Kim T."/>
        </authorList>
    </citation>
    <scope>NUCLEOTIDE SEQUENCE [LARGE SCALE GENOMIC DNA]</scope>
    <source>
        <strain evidence="11">TK-2024</strain>
        <tissue evidence="11">Old leaves</tissue>
    </source>
</reference>
<dbReference type="InterPro" id="IPR027353">
    <property type="entry name" value="NET_dom"/>
</dbReference>
<comment type="caution">
    <text evidence="11">The sequence shown here is derived from an EMBL/GenBank/DDBJ whole genome shotgun (WGS) entry which is preliminary data.</text>
</comment>
<evidence type="ECO:0000256" key="6">
    <source>
        <dbReference type="ARBA" id="ARBA00023242"/>
    </source>
</evidence>
<dbReference type="SUPFAM" id="SSF47370">
    <property type="entry name" value="Bromodomain"/>
    <property type="match status" value="1"/>
</dbReference>
<sequence>MGMAKGPSNFNAFQFHPSKVKSISIETWINAKKKKSFEATLILGPFPLGQPVFKARPRCSLSHGIPINYSTTLDHALGLCPCFECQNPTSKPWILVSLVPYIHAPVKVKHNVVETAKYAETKRHVGQAIPTFVDIISLTHQFKHESALPFQYNALIFIGPNDEFGSQIIVVIKIRGAVKEQWQIVAIKRREVNLAKMLAKSDRRFKCPNKEMYRFDSDKHGTFGVPIQVLTLSNMSHSKRKDLIHCLRRELEQIQMLQKKVELLRTNGLTVPSSSDILSCSNGQCLPFVKDIKKLPTMASESRKKIRDSSGKVKTEKHASEANTANIFWMKQCEDLLKRLMRHQYGWVFNEPVDVVKLNVPDYFNVIKHPMDLGTIKKKKDSGGYTNPWEFYDDVRLTFSNAMTYNPPGNDVHVMADTLNKFFEVRWKNIEKKLPAVGTQLIQSKAPAMETETSKTILPAKKRKTTSVTQQVIPEPVKRMTDEEKHKLGVELESLLTEMPMHIIDFLRENSSNGREPEEEEIEIDIDDLTNQELNLVKFRSSPTQQGNGDYQANQVVDAGGNEPPLSSYTLKEIKKETGLRSIKSVSSGSSRDSSSSADTEAVVAKASSPVSAHKHLTCSALSGVLEAVDSRTQLDEKTSVNDPLDRNQYVRFDHLEQTSQAKSSSVKSDCHQDGKITKDHQRAAILKNRFADTILKAREKTLTAQGENVDPEQLRREREELEHQRKKEEARLLAEAKAAEDAQTEARRKRELERDAARQALLKMEKTVEINENSRFLKDLEMLRAVPVEHLPSSVDETSPEHSQDGLGSFKFGSNNPLEQLGLYMKKDEEEEGEPPTVPEPGNDPEEGEID</sequence>
<dbReference type="CDD" id="cd05506">
    <property type="entry name" value="Bromo_plant1"/>
    <property type="match status" value="1"/>
</dbReference>
<dbReference type="InterPro" id="IPR001487">
    <property type="entry name" value="Bromodomain"/>
</dbReference>
<dbReference type="InterPro" id="IPR037377">
    <property type="entry name" value="GTE_bromo"/>
</dbReference>
<keyword evidence="2" id="KW-0805">Transcription regulation</keyword>
<dbReference type="PANTHER" id="PTHR46136:SF1">
    <property type="entry name" value="TRANSCRIPTION FACTOR GTE11-RELATED"/>
    <property type="match status" value="1"/>
</dbReference>
<organism evidence="11 12">
    <name type="scientific">Hibiscus sabdariffa</name>
    <name type="common">roselle</name>
    <dbReference type="NCBI Taxonomy" id="183260"/>
    <lineage>
        <taxon>Eukaryota</taxon>
        <taxon>Viridiplantae</taxon>
        <taxon>Streptophyta</taxon>
        <taxon>Embryophyta</taxon>
        <taxon>Tracheophyta</taxon>
        <taxon>Spermatophyta</taxon>
        <taxon>Magnoliopsida</taxon>
        <taxon>eudicotyledons</taxon>
        <taxon>Gunneridae</taxon>
        <taxon>Pentapetalae</taxon>
        <taxon>rosids</taxon>
        <taxon>malvids</taxon>
        <taxon>Malvales</taxon>
        <taxon>Malvaceae</taxon>
        <taxon>Malvoideae</taxon>
        <taxon>Hibiscus</taxon>
    </lineage>
</organism>
<evidence type="ECO:0000256" key="2">
    <source>
        <dbReference type="ARBA" id="ARBA00023015"/>
    </source>
</evidence>
<evidence type="ECO:0000256" key="8">
    <source>
        <dbReference type="SAM" id="MobiDB-lite"/>
    </source>
</evidence>
<feature type="compositionally biased region" description="Polar residues" evidence="8">
    <location>
        <begin position="541"/>
        <end position="555"/>
    </location>
</feature>
<dbReference type="Gene3D" id="1.20.1270.220">
    <property type="match status" value="1"/>
</dbReference>
<dbReference type="InterPro" id="IPR052442">
    <property type="entry name" value="Env_Response_Regulator"/>
</dbReference>
<dbReference type="PANTHER" id="PTHR46136">
    <property type="entry name" value="TRANSCRIPTION FACTOR GTE8"/>
    <property type="match status" value="1"/>
</dbReference>
<evidence type="ECO:0000259" key="10">
    <source>
        <dbReference type="PROSITE" id="PS51525"/>
    </source>
</evidence>
<dbReference type="EMBL" id="JBBPBN010000022">
    <property type="protein sequence ID" value="KAK9012441.1"/>
    <property type="molecule type" value="Genomic_DNA"/>
</dbReference>
<evidence type="ECO:0000256" key="7">
    <source>
        <dbReference type="PROSITE-ProRule" id="PRU00035"/>
    </source>
</evidence>
<dbReference type="PROSITE" id="PS51525">
    <property type="entry name" value="NET"/>
    <property type="match status" value="1"/>
</dbReference>
<evidence type="ECO:0000256" key="5">
    <source>
        <dbReference type="ARBA" id="ARBA00023163"/>
    </source>
</evidence>
<dbReference type="PRINTS" id="PR00503">
    <property type="entry name" value="BROMODOMAIN"/>
</dbReference>
<feature type="region of interest" description="Disordered" evidence="8">
    <location>
        <begin position="703"/>
        <end position="727"/>
    </location>
</feature>
<gene>
    <name evidence="11" type="ORF">V6N11_040494</name>
</gene>
<feature type="domain" description="NET" evidence="10">
    <location>
        <begin position="470"/>
        <end position="552"/>
    </location>
</feature>